<reference evidence="1" key="1">
    <citation type="journal article" date="2021" name="Proc. Natl. Acad. Sci. U.S.A.">
        <title>A Catalog of Tens of Thousands of Viruses from Human Metagenomes Reveals Hidden Associations with Chronic Diseases.</title>
        <authorList>
            <person name="Tisza M.J."/>
            <person name="Buck C.B."/>
        </authorList>
    </citation>
    <scope>NUCLEOTIDE SEQUENCE</scope>
    <source>
        <strain evidence="1">Ctrcb4</strain>
    </source>
</reference>
<sequence length="51" mass="5954">MTLQIDGFIVTGTPDEVNTFIKLYQVKQYTIVNYQQPIIPLYYSPNTDIKK</sequence>
<evidence type="ECO:0000313" key="1">
    <source>
        <dbReference type="EMBL" id="DAE33247.1"/>
    </source>
</evidence>
<accession>A0A8S5RPI0</accession>
<organism evidence="1">
    <name type="scientific">virus sp. ctrcb4</name>
    <dbReference type="NCBI Taxonomy" id="2825824"/>
    <lineage>
        <taxon>Viruses</taxon>
    </lineage>
</organism>
<protein>
    <submittedName>
        <fullName evidence="1">Sigma factor regulator C-terminal</fullName>
    </submittedName>
</protein>
<name>A0A8S5RPI0_9VIRU</name>
<dbReference type="EMBL" id="BK059132">
    <property type="protein sequence ID" value="DAE33247.1"/>
    <property type="molecule type" value="Genomic_DNA"/>
</dbReference>
<proteinExistence type="predicted"/>